<feature type="domain" description="PASTA" evidence="3">
    <location>
        <begin position="50"/>
        <end position="110"/>
    </location>
</feature>
<keyword evidence="2" id="KW-1133">Transmembrane helix</keyword>
<feature type="domain" description="PASTA" evidence="3">
    <location>
        <begin position="112"/>
        <end position="177"/>
    </location>
</feature>
<evidence type="ECO:0000256" key="2">
    <source>
        <dbReference type="SAM" id="Phobius"/>
    </source>
</evidence>
<dbReference type="Proteomes" id="UP000094570">
    <property type="component" value="Unassembled WGS sequence"/>
</dbReference>
<feature type="region of interest" description="Disordered" evidence="1">
    <location>
        <begin position="209"/>
        <end position="260"/>
    </location>
</feature>
<proteinExistence type="predicted"/>
<protein>
    <recommendedName>
        <fullName evidence="3">PASTA domain-containing protein</fullName>
    </recommendedName>
</protein>
<comment type="caution">
    <text evidence="4">The sequence shown here is derived from an EMBL/GenBank/DDBJ whole genome shotgun (WGS) entry which is preliminary data.</text>
</comment>
<dbReference type="SMART" id="SM00740">
    <property type="entry name" value="PASTA"/>
    <property type="match status" value="2"/>
</dbReference>
<dbReference type="Gene3D" id="3.30.10.20">
    <property type="match status" value="2"/>
</dbReference>
<dbReference type="CDD" id="cd06577">
    <property type="entry name" value="PASTA_pknB"/>
    <property type="match status" value="2"/>
</dbReference>
<evidence type="ECO:0000313" key="4">
    <source>
        <dbReference type="EMBL" id="ODN31100.1"/>
    </source>
</evidence>
<dbReference type="STRING" id="1008305.A4H02_02190"/>
<gene>
    <name evidence="4" type="ORF">A4H02_02190</name>
</gene>
<evidence type="ECO:0000313" key="5">
    <source>
        <dbReference type="Proteomes" id="UP000094570"/>
    </source>
</evidence>
<dbReference type="PROSITE" id="PS51178">
    <property type="entry name" value="PASTA"/>
    <property type="match status" value="2"/>
</dbReference>
<feature type="compositionally biased region" description="Polar residues" evidence="1">
    <location>
        <begin position="223"/>
        <end position="238"/>
    </location>
</feature>
<dbReference type="AlphaFoldDB" id="A0A1E3G4P1"/>
<dbReference type="EMBL" id="LWAF01000002">
    <property type="protein sequence ID" value="ODN31100.1"/>
    <property type="molecule type" value="Genomic_DNA"/>
</dbReference>
<keyword evidence="2" id="KW-0812">Transmembrane</keyword>
<name>A0A1E3G4P1_9BACT</name>
<accession>A0A1E3G4P1</accession>
<reference evidence="5" key="1">
    <citation type="submission" date="2016-04" db="EMBL/GenBank/DDBJ databases">
        <title>The genome sequence project of a novel Fervidobacterium isolate from a hot spring in Thailand.</title>
        <authorList>
            <person name="Gonzalez J.M."/>
            <person name="Cuecas A."/>
            <person name="Kanoksilapatham W."/>
        </authorList>
    </citation>
    <scope>NUCLEOTIDE SEQUENCE [LARGE SCALE GENOMIC DNA]</scope>
    <source>
        <strain evidence="5">FC2004</strain>
    </source>
</reference>
<sequence>MIDLRGRRKEKRKRGMLRVVLWIPLSVLIICGAAALGGLTFYWTMIFKARTETVKLENVVDMDVQEAVRKLTAEGFIVKVEGGTGKVIRMDPTAGTRVKRGRTIKLYTEQVRIKSIILPNFKGAWYKSVQDILRDVGVETIVQEVNEGTFKGIVVSTSPTPGSKVVSGDRVKLFVSSGIRINIPGPVEEEATTEAGPVEIIPPEVGAEVGKTPVTYDPLENVPSVSPSASEENSTPQVPSEEITPKTSTEDTNTLQGGQF</sequence>
<dbReference type="OrthoDB" id="48405at2"/>
<feature type="transmembrane region" description="Helical" evidence="2">
    <location>
        <begin position="21"/>
        <end position="43"/>
    </location>
</feature>
<dbReference type="RefSeq" id="WP_069292524.1">
    <property type="nucleotide sequence ID" value="NZ_CP140110.1"/>
</dbReference>
<feature type="compositionally biased region" description="Polar residues" evidence="1">
    <location>
        <begin position="245"/>
        <end position="260"/>
    </location>
</feature>
<dbReference type="InterPro" id="IPR005543">
    <property type="entry name" value="PASTA_dom"/>
</dbReference>
<keyword evidence="5" id="KW-1185">Reference proteome</keyword>
<keyword evidence="2" id="KW-0472">Membrane</keyword>
<organism evidence="4 5">
    <name type="scientific">Fervidobacterium thailandense</name>
    <dbReference type="NCBI Taxonomy" id="1008305"/>
    <lineage>
        <taxon>Bacteria</taxon>
        <taxon>Thermotogati</taxon>
        <taxon>Thermotogota</taxon>
        <taxon>Thermotogae</taxon>
        <taxon>Thermotogales</taxon>
        <taxon>Fervidobacteriaceae</taxon>
        <taxon>Fervidobacterium</taxon>
    </lineage>
</organism>
<dbReference type="SUPFAM" id="SSF54184">
    <property type="entry name" value="Penicillin-binding protein 2x (pbp-2x), c-terminal domain"/>
    <property type="match status" value="1"/>
</dbReference>
<evidence type="ECO:0000256" key="1">
    <source>
        <dbReference type="SAM" id="MobiDB-lite"/>
    </source>
</evidence>
<dbReference type="Pfam" id="PF03793">
    <property type="entry name" value="PASTA"/>
    <property type="match status" value="2"/>
</dbReference>
<evidence type="ECO:0000259" key="3">
    <source>
        <dbReference type="PROSITE" id="PS51178"/>
    </source>
</evidence>